<sequence length="71" mass="7475">MWDSVSAVHRVQGYKCSSLEEGACSRLASSVRHSAMPSASVTPSSEGKRMEGAPQPGVIRSGAKLARILCN</sequence>
<gene>
    <name evidence="2" type="ORF">E2C01_075603</name>
</gene>
<protein>
    <submittedName>
        <fullName evidence="2">Uncharacterized protein</fullName>
    </submittedName>
</protein>
<feature type="region of interest" description="Disordered" evidence="1">
    <location>
        <begin position="35"/>
        <end position="57"/>
    </location>
</feature>
<dbReference type="Proteomes" id="UP000324222">
    <property type="component" value="Unassembled WGS sequence"/>
</dbReference>
<comment type="caution">
    <text evidence="2">The sequence shown here is derived from an EMBL/GenBank/DDBJ whole genome shotgun (WGS) entry which is preliminary data.</text>
</comment>
<evidence type="ECO:0000313" key="3">
    <source>
        <dbReference type="Proteomes" id="UP000324222"/>
    </source>
</evidence>
<proteinExistence type="predicted"/>
<dbReference type="AlphaFoldDB" id="A0A5B7IB36"/>
<name>A0A5B7IB36_PORTR</name>
<accession>A0A5B7IB36</accession>
<keyword evidence="3" id="KW-1185">Reference proteome</keyword>
<reference evidence="2 3" key="1">
    <citation type="submission" date="2019-05" db="EMBL/GenBank/DDBJ databases">
        <title>Another draft genome of Portunus trituberculatus and its Hox gene families provides insights of decapod evolution.</title>
        <authorList>
            <person name="Jeong J.-H."/>
            <person name="Song I."/>
            <person name="Kim S."/>
            <person name="Choi T."/>
            <person name="Kim D."/>
            <person name="Ryu S."/>
            <person name="Kim W."/>
        </authorList>
    </citation>
    <scope>NUCLEOTIDE SEQUENCE [LARGE SCALE GENOMIC DNA]</scope>
    <source>
        <tissue evidence="2">Muscle</tissue>
    </source>
</reference>
<evidence type="ECO:0000256" key="1">
    <source>
        <dbReference type="SAM" id="MobiDB-lite"/>
    </source>
</evidence>
<organism evidence="2 3">
    <name type="scientific">Portunus trituberculatus</name>
    <name type="common">Swimming crab</name>
    <name type="synonym">Neptunus trituberculatus</name>
    <dbReference type="NCBI Taxonomy" id="210409"/>
    <lineage>
        <taxon>Eukaryota</taxon>
        <taxon>Metazoa</taxon>
        <taxon>Ecdysozoa</taxon>
        <taxon>Arthropoda</taxon>
        <taxon>Crustacea</taxon>
        <taxon>Multicrustacea</taxon>
        <taxon>Malacostraca</taxon>
        <taxon>Eumalacostraca</taxon>
        <taxon>Eucarida</taxon>
        <taxon>Decapoda</taxon>
        <taxon>Pleocyemata</taxon>
        <taxon>Brachyura</taxon>
        <taxon>Eubrachyura</taxon>
        <taxon>Portunoidea</taxon>
        <taxon>Portunidae</taxon>
        <taxon>Portuninae</taxon>
        <taxon>Portunus</taxon>
    </lineage>
</organism>
<dbReference type="EMBL" id="VSRR010055638">
    <property type="protein sequence ID" value="MPC81002.1"/>
    <property type="molecule type" value="Genomic_DNA"/>
</dbReference>
<evidence type="ECO:0000313" key="2">
    <source>
        <dbReference type="EMBL" id="MPC81002.1"/>
    </source>
</evidence>
<feature type="compositionally biased region" description="Polar residues" evidence="1">
    <location>
        <begin position="35"/>
        <end position="45"/>
    </location>
</feature>